<feature type="chain" id="PRO_5040487763" evidence="1">
    <location>
        <begin position="24"/>
        <end position="204"/>
    </location>
</feature>
<evidence type="ECO:0000313" key="3">
    <source>
        <dbReference type="Proteomes" id="UP001153620"/>
    </source>
</evidence>
<keyword evidence="3" id="KW-1185">Reference proteome</keyword>
<protein>
    <submittedName>
        <fullName evidence="2">Uncharacterized protein</fullName>
    </submittedName>
</protein>
<name>A0A9N9RPB0_9DIPT</name>
<dbReference type="OrthoDB" id="7783618at2759"/>
<reference evidence="2" key="1">
    <citation type="submission" date="2022-01" db="EMBL/GenBank/DDBJ databases">
        <authorList>
            <person name="King R."/>
        </authorList>
    </citation>
    <scope>NUCLEOTIDE SEQUENCE</scope>
</reference>
<dbReference type="EMBL" id="OU895877">
    <property type="protein sequence ID" value="CAG9800653.1"/>
    <property type="molecule type" value="Genomic_DNA"/>
</dbReference>
<evidence type="ECO:0000256" key="1">
    <source>
        <dbReference type="SAM" id="SignalP"/>
    </source>
</evidence>
<sequence>MFKRLGNMILLCLSISIIALCNAQELESKEMVEQSGSPTNDEERLQKQQETIEALMKEVGDMGMLLENYRRVIVSGIKGSNDVCGFIEALSSPNEVDDKTIESHALNNNDLGVNLYKQFFREINDPIMKTQIFATLENHLDDCYNSETRNVLFKQTQKRDKSQLQKIRFHSWGGKRNRGAPKIVIRTPFYPWGGKRSEQSDNST</sequence>
<dbReference type="Proteomes" id="UP001153620">
    <property type="component" value="Chromosome 1"/>
</dbReference>
<proteinExistence type="predicted"/>
<gene>
    <name evidence="2" type="ORF">CHIRRI_LOCUS3594</name>
</gene>
<organism evidence="2 3">
    <name type="scientific">Chironomus riparius</name>
    <dbReference type="NCBI Taxonomy" id="315576"/>
    <lineage>
        <taxon>Eukaryota</taxon>
        <taxon>Metazoa</taxon>
        <taxon>Ecdysozoa</taxon>
        <taxon>Arthropoda</taxon>
        <taxon>Hexapoda</taxon>
        <taxon>Insecta</taxon>
        <taxon>Pterygota</taxon>
        <taxon>Neoptera</taxon>
        <taxon>Endopterygota</taxon>
        <taxon>Diptera</taxon>
        <taxon>Nematocera</taxon>
        <taxon>Chironomoidea</taxon>
        <taxon>Chironomidae</taxon>
        <taxon>Chironominae</taxon>
        <taxon>Chironomus</taxon>
    </lineage>
</organism>
<evidence type="ECO:0000313" key="2">
    <source>
        <dbReference type="EMBL" id="CAG9800653.1"/>
    </source>
</evidence>
<reference evidence="2" key="2">
    <citation type="submission" date="2022-10" db="EMBL/GenBank/DDBJ databases">
        <authorList>
            <consortium name="ENA_rothamsted_submissions"/>
            <consortium name="culmorum"/>
            <person name="King R."/>
        </authorList>
    </citation>
    <scope>NUCLEOTIDE SEQUENCE</scope>
</reference>
<dbReference type="AlphaFoldDB" id="A0A9N9RPB0"/>
<keyword evidence="1" id="KW-0732">Signal</keyword>
<accession>A0A9N9RPB0</accession>
<feature type="signal peptide" evidence="1">
    <location>
        <begin position="1"/>
        <end position="23"/>
    </location>
</feature>